<accession>A0A653A6H0</accession>
<name>A0A653A6H0_UNCDX</name>
<dbReference type="AlphaFoldDB" id="A0A653A6H0"/>
<reference evidence="1" key="1">
    <citation type="submission" date="2018-07" db="EMBL/GenBank/DDBJ databases">
        <authorList>
            <consortium name="Genoscope - CEA"/>
            <person name="William W."/>
        </authorList>
    </citation>
    <scope>NUCLEOTIDE SEQUENCE</scope>
    <source>
        <strain evidence="1">IK1</strain>
    </source>
</reference>
<organism evidence="1">
    <name type="scientific">Uncultured Desulfatiglans sp</name>
    <dbReference type="NCBI Taxonomy" id="1748965"/>
    <lineage>
        <taxon>Bacteria</taxon>
        <taxon>Pseudomonadati</taxon>
        <taxon>Thermodesulfobacteriota</taxon>
        <taxon>Desulfobacteria</taxon>
        <taxon>Desulfatiglandales</taxon>
        <taxon>Desulfatiglandaceae</taxon>
        <taxon>Desulfatiglans</taxon>
        <taxon>environmental samples</taxon>
    </lineage>
</organism>
<proteinExistence type="predicted"/>
<gene>
    <name evidence="1" type="ORF">TRIP_B310009</name>
</gene>
<dbReference type="EMBL" id="UPXX01000025">
    <property type="protein sequence ID" value="VBB43676.1"/>
    <property type="molecule type" value="Genomic_DNA"/>
</dbReference>
<sequence length="62" mass="7133">MHLSGSRRYEVPEYGLSCDPGLCSEGFFFEGRDYLYMLLLLREADEVPGFDVFRGRFRCTAG</sequence>
<evidence type="ECO:0000313" key="1">
    <source>
        <dbReference type="EMBL" id="VBB43676.1"/>
    </source>
</evidence>
<protein>
    <submittedName>
        <fullName evidence="1">Uncharacterized protein</fullName>
    </submittedName>
</protein>